<organism evidence="9">
    <name type="scientific">hydrothermal vent metagenome</name>
    <dbReference type="NCBI Taxonomy" id="652676"/>
    <lineage>
        <taxon>unclassified sequences</taxon>
        <taxon>metagenomes</taxon>
        <taxon>ecological metagenomes</taxon>
    </lineage>
</organism>
<sequence>MSKKRVLSGMQTTGKLHLGNLLGALNNWVSMQEEYECYYFAADWHALSSNYEETGKLKENLVDMGVNWLSAGVDPEKSVLFIQSLIHEHAVLHLLFSMITPIPWLERVPSYKEKMEQVASKDLHTYGFLGYPVLQAADIVLYKADFVPVGIDQLPHLELTREIVRRFHDIYKASVFVEPQPKMSEVPKLPGTDGRKMSKSYNNAIYLSDTKDEMFKKIKNIITDPARVRKTDPGDPEKCVAYSFHKVFTSADDNLQIVSDCKTAAIGCVACKKKLADNIFTQINPLLEKRAYWNERKTEVIDILMAGTEKARAQAKETLAQAESAMKIDAGNLVAQVK</sequence>
<dbReference type="InterPro" id="IPR014729">
    <property type="entry name" value="Rossmann-like_a/b/a_fold"/>
</dbReference>
<evidence type="ECO:0000256" key="3">
    <source>
        <dbReference type="ARBA" id="ARBA00022598"/>
    </source>
</evidence>
<dbReference type="CDD" id="cd00806">
    <property type="entry name" value="TrpRS_core"/>
    <property type="match status" value="1"/>
</dbReference>
<name>A0A3B1BH32_9ZZZZ</name>
<dbReference type="PANTHER" id="PTHR43766:SF1">
    <property type="entry name" value="TRYPTOPHAN--TRNA LIGASE, MITOCHONDRIAL"/>
    <property type="match status" value="1"/>
</dbReference>
<evidence type="ECO:0000256" key="8">
    <source>
        <dbReference type="ARBA" id="ARBA00049929"/>
    </source>
</evidence>
<evidence type="ECO:0000256" key="4">
    <source>
        <dbReference type="ARBA" id="ARBA00022741"/>
    </source>
</evidence>
<dbReference type="GO" id="GO:0005829">
    <property type="term" value="C:cytosol"/>
    <property type="evidence" value="ECO:0007669"/>
    <property type="project" value="TreeGrafter"/>
</dbReference>
<accession>A0A3B1BH32</accession>
<evidence type="ECO:0000256" key="7">
    <source>
        <dbReference type="ARBA" id="ARBA00023146"/>
    </source>
</evidence>
<dbReference type="Gene3D" id="1.10.240.10">
    <property type="entry name" value="Tyrosyl-Transfer RNA Synthetase"/>
    <property type="match status" value="1"/>
</dbReference>
<dbReference type="NCBIfam" id="TIGR00233">
    <property type="entry name" value="trpS"/>
    <property type="match status" value="1"/>
</dbReference>
<dbReference type="GO" id="GO:0005524">
    <property type="term" value="F:ATP binding"/>
    <property type="evidence" value="ECO:0007669"/>
    <property type="project" value="UniProtKB-KW"/>
</dbReference>
<dbReference type="PRINTS" id="PR01039">
    <property type="entry name" value="TRNASYNTHTRP"/>
</dbReference>
<dbReference type="InterPro" id="IPR002306">
    <property type="entry name" value="Trp-tRNA-ligase"/>
</dbReference>
<dbReference type="FunFam" id="1.10.240.10:FF:000005">
    <property type="entry name" value="Tryptophan--tRNA ligase"/>
    <property type="match status" value="1"/>
</dbReference>
<comment type="catalytic activity">
    <reaction evidence="8">
        <text>tRNA(Trp) + L-tryptophan + ATP = L-tryptophyl-tRNA(Trp) + AMP + diphosphate + H(+)</text>
        <dbReference type="Rhea" id="RHEA:24080"/>
        <dbReference type="Rhea" id="RHEA-COMP:9671"/>
        <dbReference type="Rhea" id="RHEA-COMP:9705"/>
        <dbReference type="ChEBI" id="CHEBI:15378"/>
        <dbReference type="ChEBI" id="CHEBI:30616"/>
        <dbReference type="ChEBI" id="CHEBI:33019"/>
        <dbReference type="ChEBI" id="CHEBI:57912"/>
        <dbReference type="ChEBI" id="CHEBI:78442"/>
        <dbReference type="ChEBI" id="CHEBI:78535"/>
        <dbReference type="ChEBI" id="CHEBI:456215"/>
        <dbReference type="EC" id="6.1.1.2"/>
    </reaction>
</comment>
<dbReference type="Pfam" id="PF00579">
    <property type="entry name" value="tRNA-synt_1b"/>
    <property type="match status" value="1"/>
</dbReference>
<keyword evidence="3 9" id="KW-0436">Ligase</keyword>
<dbReference type="EC" id="6.1.1.2" evidence="2"/>
<dbReference type="InterPro" id="IPR050203">
    <property type="entry name" value="Trp-tRNA_synthetase"/>
</dbReference>
<proteinExistence type="inferred from homology"/>
<comment type="similarity">
    <text evidence="1">Belongs to the class-I aminoacyl-tRNA synthetase family.</text>
</comment>
<gene>
    <name evidence="9" type="ORF">MNBD_NITROSPINAE01-1382</name>
</gene>
<evidence type="ECO:0000256" key="5">
    <source>
        <dbReference type="ARBA" id="ARBA00022840"/>
    </source>
</evidence>
<dbReference type="AlphaFoldDB" id="A0A3B1BH32"/>
<dbReference type="GO" id="GO:0006436">
    <property type="term" value="P:tryptophanyl-tRNA aminoacylation"/>
    <property type="evidence" value="ECO:0007669"/>
    <property type="project" value="InterPro"/>
</dbReference>
<keyword evidence="4" id="KW-0547">Nucleotide-binding</keyword>
<keyword evidence="6" id="KW-0648">Protein biosynthesis</keyword>
<dbReference type="GO" id="GO:0004830">
    <property type="term" value="F:tryptophan-tRNA ligase activity"/>
    <property type="evidence" value="ECO:0007669"/>
    <property type="project" value="UniProtKB-EC"/>
</dbReference>
<keyword evidence="7 9" id="KW-0030">Aminoacyl-tRNA synthetase</keyword>
<evidence type="ECO:0000256" key="1">
    <source>
        <dbReference type="ARBA" id="ARBA00005594"/>
    </source>
</evidence>
<evidence type="ECO:0000313" key="9">
    <source>
        <dbReference type="EMBL" id="VAX15412.1"/>
    </source>
</evidence>
<dbReference type="EMBL" id="UOGC01000008">
    <property type="protein sequence ID" value="VAX15412.1"/>
    <property type="molecule type" value="Genomic_DNA"/>
</dbReference>
<reference evidence="9" key="1">
    <citation type="submission" date="2018-06" db="EMBL/GenBank/DDBJ databases">
        <authorList>
            <person name="Zhirakovskaya E."/>
        </authorList>
    </citation>
    <scope>NUCLEOTIDE SEQUENCE</scope>
</reference>
<dbReference type="SUPFAM" id="SSF52374">
    <property type="entry name" value="Nucleotidylyl transferase"/>
    <property type="match status" value="1"/>
</dbReference>
<dbReference type="Gene3D" id="3.40.50.620">
    <property type="entry name" value="HUPs"/>
    <property type="match status" value="1"/>
</dbReference>
<dbReference type="PANTHER" id="PTHR43766">
    <property type="entry name" value="TRYPTOPHAN--TRNA LIGASE, MITOCHONDRIAL"/>
    <property type="match status" value="1"/>
</dbReference>
<evidence type="ECO:0000256" key="2">
    <source>
        <dbReference type="ARBA" id="ARBA00013161"/>
    </source>
</evidence>
<evidence type="ECO:0000256" key="6">
    <source>
        <dbReference type="ARBA" id="ARBA00022917"/>
    </source>
</evidence>
<dbReference type="InterPro" id="IPR002305">
    <property type="entry name" value="aa-tRNA-synth_Ic"/>
</dbReference>
<keyword evidence="5" id="KW-0067">ATP-binding</keyword>
<protein>
    <recommendedName>
        <fullName evidence="2">tryptophan--tRNA ligase</fullName>
        <ecNumber evidence="2">6.1.1.2</ecNumber>
    </recommendedName>
</protein>